<keyword evidence="16" id="KW-1185">Reference proteome</keyword>
<evidence type="ECO:0000256" key="10">
    <source>
        <dbReference type="ARBA" id="ARBA00022989"/>
    </source>
</evidence>
<evidence type="ECO:0000313" key="15">
    <source>
        <dbReference type="EMBL" id="MCP8969443.1"/>
    </source>
</evidence>
<keyword evidence="6 13" id="KW-0812">Transmembrane</keyword>
<dbReference type="SMART" id="SM00388">
    <property type="entry name" value="HisKA"/>
    <property type="match status" value="1"/>
</dbReference>
<evidence type="ECO:0000256" key="4">
    <source>
        <dbReference type="ARBA" id="ARBA00022553"/>
    </source>
</evidence>
<feature type="transmembrane region" description="Helical" evidence="13">
    <location>
        <begin position="163"/>
        <end position="186"/>
    </location>
</feature>
<dbReference type="Pfam" id="PF00512">
    <property type="entry name" value="HisKA"/>
    <property type="match status" value="1"/>
</dbReference>
<dbReference type="Proteomes" id="UP001156102">
    <property type="component" value="Unassembled WGS sequence"/>
</dbReference>
<dbReference type="GO" id="GO:0005524">
    <property type="term" value="F:ATP binding"/>
    <property type="evidence" value="ECO:0007669"/>
    <property type="project" value="UniProtKB-KW"/>
</dbReference>
<dbReference type="FunFam" id="3.30.565.10:FF:000006">
    <property type="entry name" value="Sensor histidine kinase WalK"/>
    <property type="match status" value="1"/>
</dbReference>
<keyword evidence="5" id="KW-0808">Transferase</keyword>
<dbReference type="Gene3D" id="1.10.287.130">
    <property type="match status" value="1"/>
</dbReference>
<dbReference type="PROSITE" id="PS50109">
    <property type="entry name" value="HIS_KIN"/>
    <property type="match status" value="1"/>
</dbReference>
<evidence type="ECO:0000256" key="2">
    <source>
        <dbReference type="ARBA" id="ARBA00004651"/>
    </source>
</evidence>
<evidence type="ECO:0000256" key="12">
    <source>
        <dbReference type="ARBA" id="ARBA00023136"/>
    </source>
</evidence>
<dbReference type="InterPro" id="IPR050428">
    <property type="entry name" value="TCS_sensor_his_kinase"/>
</dbReference>
<keyword evidence="10 13" id="KW-1133">Transmembrane helix</keyword>
<keyword evidence="4" id="KW-0597">Phosphoprotein</keyword>
<evidence type="ECO:0000256" key="7">
    <source>
        <dbReference type="ARBA" id="ARBA00022741"/>
    </source>
</evidence>
<comment type="subcellular location">
    <subcellularLocation>
        <location evidence="2">Cell membrane</location>
        <topology evidence="2">Multi-pass membrane protein</topology>
    </subcellularLocation>
</comment>
<dbReference type="SUPFAM" id="SSF55874">
    <property type="entry name" value="ATPase domain of HSP90 chaperone/DNA topoisomerase II/histidine kinase"/>
    <property type="match status" value="1"/>
</dbReference>
<evidence type="ECO:0000256" key="1">
    <source>
        <dbReference type="ARBA" id="ARBA00000085"/>
    </source>
</evidence>
<dbReference type="PRINTS" id="PR00344">
    <property type="entry name" value="BCTRLSENSOR"/>
</dbReference>
<keyword evidence="7" id="KW-0547">Nucleotide-binding</keyword>
<dbReference type="CDD" id="cd00082">
    <property type="entry name" value="HisKA"/>
    <property type="match status" value="1"/>
</dbReference>
<dbReference type="Pfam" id="PF02518">
    <property type="entry name" value="HATPase_c"/>
    <property type="match status" value="1"/>
</dbReference>
<sequence>MFRQTHIRLTLLNSLVFIVLIGALGSVIYAYTYDRLYHSVDMSLMDTVKKAGHGENGRPQNNKFGGGRGGTRDVSLAVGDPRVSVLIWDQNGNLVSEGDGREVLFLQQYGKLVQPKVLNEVQTVQAKGFTFRTVASEGYVGSDMVTVQLIRNVTSEQEFLEKLLIILAVGCGVGIICAVGAGYFLAGRALVPIQRAWNKQQQFVSDASHELRTPLAVIQSKTDLLFRNPSATIEDKITDISTISNEGRRLSKLVTTLLTLARSDSNQIEMKKEPFALHELLENLVDQYGEIASYQEKSLTMDVPEPVMFTADKERIHQLLVILLDNAMKYTGEGGRIELACQQTASAITLQVKDTGIGMSEEDIPRIFDRFYQSDKARTIAEDAGLGLGLSIAQWIIDKHNGRVKVQSKLGEGTSFEITFPKHQK</sequence>
<evidence type="ECO:0000256" key="3">
    <source>
        <dbReference type="ARBA" id="ARBA00012438"/>
    </source>
</evidence>
<dbReference type="InterPro" id="IPR036890">
    <property type="entry name" value="HATPase_C_sf"/>
</dbReference>
<dbReference type="GO" id="GO:0000155">
    <property type="term" value="F:phosphorelay sensor kinase activity"/>
    <property type="evidence" value="ECO:0007669"/>
    <property type="project" value="InterPro"/>
</dbReference>
<dbReference type="Gene3D" id="3.30.565.10">
    <property type="entry name" value="Histidine kinase-like ATPase, C-terminal domain"/>
    <property type="match status" value="1"/>
</dbReference>
<dbReference type="EC" id="2.7.13.3" evidence="3"/>
<feature type="transmembrane region" description="Helical" evidence="13">
    <location>
        <begin position="12"/>
        <end position="32"/>
    </location>
</feature>
<dbReference type="GO" id="GO:0005886">
    <property type="term" value="C:plasma membrane"/>
    <property type="evidence" value="ECO:0007669"/>
    <property type="project" value="UniProtKB-SubCell"/>
</dbReference>
<dbReference type="RefSeq" id="WP_254759365.1">
    <property type="nucleotide sequence ID" value="NZ_JANCLT010000006.1"/>
</dbReference>
<evidence type="ECO:0000256" key="8">
    <source>
        <dbReference type="ARBA" id="ARBA00022777"/>
    </source>
</evidence>
<dbReference type="InterPro" id="IPR003661">
    <property type="entry name" value="HisK_dim/P_dom"/>
</dbReference>
<keyword evidence="11" id="KW-0902">Two-component regulatory system</keyword>
<reference evidence="15" key="1">
    <citation type="submission" date="2022-07" db="EMBL/GenBank/DDBJ databases">
        <authorList>
            <person name="Li W.-J."/>
            <person name="Deng Q.-Q."/>
        </authorList>
    </citation>
    <scope>NUCLEOTIDE SEQUENCE</scope>
    <source>
        <strain evidence="15">SYSU M60031</strain>
    </source>
</reference>
<evidence type="ECO:0000256" key="6">
    <source>
        <dbReference type="ARBA" id="ARBA00022692"/>
    </source>
</evidence>
<keyword evidence="9" id="KW-0067">ATP-binding</keyword>
<gene>
    <name evidence="15" type="ORF">NK662_12985</name>
</gene>
<evidence type="ECO:0000256" key="9">
    <source>
        <dbReference type="ARBA" id="ARBA00022840"/>
    </source>
</evidence>
<dbReference type="FunFam" id="1.10.287.130:FF:000036">
    <property type="entry name" value="Two-component sensor histidine kinase"/>
    <property type="match status" value="1"/>
</dbReference>
<dbReference type="PANTHER" id="PTHR45436:SF5">
    <property type="entry name" value="SENSOR HISTIDINE KINASE TRCS"/>
    <property type="match status" value="1"/>
</dbReference>
<dbReference type="EMBL" id="JANCLT010000006">
    <property type="protein sequence ID" value="MCP8969443.1"/>
    <property type="molecule type" value="Genomic_DNA"/>
</dbReference>
<evidence type="ECO:0000256" key="11">
    <source>
        <dbReference type="ARBA" id="ARBA00023012"/>
    </source>
</evidence>
<protein>
    <recommendedName>
        <fullName evidence="3">histidine kinase</fullName>
        <ecNumber evidence="3">2.7.13.3</ecNumber>
    </recommendedName>
</protein>
<keyword evidence="12 13" id="KW-0472">Membrane</keyword>
<dbReference type="InterPro" id="IPR004358">
    <property type="entry name" value="Sig_transdc_His_kin-like_C"/>
</dbReference>
<organism evidence="15 16">
    <name type="scientific">Ectobacillus ponti</name>
    <dbReference type="NCBI Taxonomy" id="2961894"/>
    <lineage>
        <taxon>Bacteria</taxon>
        <taxon>Bacillati</taxon>
        <taxon>Bacillota</taxon>
        <taxon>Bacilli</taxon>
        <taxon>Bacillales</taxon>
        <taxon>Bacillaceae</taxon>
        <taxon>Ectobacillus</taxon>
    </lineage>
</organism>
<feature type="domain" description="Histidine kinase" evidence="14">
    <location>
        <begin position="206"/>
        <end position="424"/>
    </location>
</feature>
<dbReference type="SUPFAM" id="SSF47384">
    <property type="entry name" value="Homodimeric domain of signal transducing histidine kinase"/>
    <property type="match status" value="1"/>
</dbReference>
<evidence type="ECO:0000256" key="13">
    <source>
        <dbReference type="SAM" id="Phobius"/>
    </source>
</evidence>
<accession>A0AA41XAU0</accession>
<dbReference type="SMART" id="SM00387">
    <property type="entry name" value="HATPase_c"/>
    <property type="match status" value="1"/>
</dbReference>
<dbReference type="InterPro" id="IPR036097">
    <property type="entry name" value="HisK_dim/P_sf"/>
</dbReference>
<keyword evidence="8 15" id="KW-0418">Kinase</keyword>
<proteinExistence type="predicted"/>
<evidence type="ECO:0000313" key="16">
    <source>
        <dbReference type="Proteomes" id="UP001156102"/>
    </source>
</evidence>
<evidence type="ECO:0000259" key="14">
    <source>
        <dbReference type="PROSITE" id="PS50109"/>
    </source>
</evidence>
<dbReference type="PANTHER" id="PTHR45436">
    <property type="entry name" value="SENSOR HISTIDINE KINASE YKOH"/>
    <property type="match status" value="1"/>
</dbReference>
<comment type="catalytic activity">
    <reaction evidence="1">
        <text>ATP + protein L-histidine = ADP + protein N-phospho-L-histidine.</text>
        <dbReference type="EC" id="2.7.13.3"/>
    </reaction>
</comment>
<evidence type="ECO:0000256" key="5">
    <source>
        <dbReference type="ARBA" id="ARBA00022679"/>
    </source>
</evidence>
<dbReference type="InterPro" id="IPR005467">
    <property type="entry name" value="His_kinase_dom"/>
</dbReference>
<name>A0AA41XAU0_9BACI</name>
<dbReference type="AlphaFoldDB" id="A0AA41XAU0"/>
<dbReference type="InterPro" id="IPR003594">
    <property type="entry name" value="HATPase_dom"/>
</dbReference>
<comment type="caution">
    <text evidence="15">The sequence shown here is derived from an EMBL/GenBank/DDBJ whole genome shotgun (WGS) entry which is preliminary data.</text>
</comment>